<dbReference type="Proteomes" id="UP000770717">
    <property type="component" value="Unassembled WGS sequence"/>
</dbReference>
<dbReference type="AlphaFoldDB" id="A0A8J6EDS8"/>
<protein>
    <submittedName>
        <fullName evidence="2">Uncharacterized protein</fullName>
    </submittedName>
</protein>
<keyword evidence="3" id="KW-1185">Reference proteome</keyword>
<evidence type="ECO:0000313" key="2">
    <source>
        <dbReference type="EMBL" id="KAG9467206.1"/>
    </source>
</evidence>
<evidence type="ECO:0000313" key="3">
    <source>
        <dbReference type="Proteomes" id="UP000770717"/>
    </source>
</evidence>
<sequence length="55" mass="5572">MASVVQDLHLPGLESNSALQAAGRSGLLPDAALPEQPGTDADDHPGSKGGEENLH</sequence>
<feature type="region of interest" description="Disordered" evidence="1">
    <location>
        <begin position="21"/>
        <end position="55"/>
    </location>
</feature>
<accession>A0A8J6EDS8</accession>
<dbReference type="EMBL" id="WNTK01001549">
    <property type="protein sequence ID" value="KAG9467206.1"/>
    <property type="molecule type" value="Genomic_DNA"/>
</dbReference>
<gene>
    <name evidence="2" type="ORF">GDO78_015421</name>
</gene>
<reference evidence="2" key="1">
    <citation type="thesis" date="2020" institute="ProQuest LLC" country="789 East Eisenhower Parkway, Ann Arbor, MI, USA">
        <title>Comparative Genomics and Chromosome Evolution.</title>
        <authorList>
            <person name="Mudd A.B."/>
        </authorList>
    </citation>
    <scope>NUCLEOTIDE SEQUENCE</scope>
    <source>
        <strain evidence="2">HN-11 Male</strain>
        <tissue evidence="2">Kidney and liver</tissue>
    </source>
</reference>
<evidence type="ECO:0000256" key="1">
    <source>
        <dbReference type="SAM" id="MobiDB-lite"/>
    </source>
</evidence>
<organism evidence="2 3">
    <name type="scientific">Eleutherodactylus coqui</name>
    <name type="common">Puerto Rican coqui</name>
    <dbReference type="NCBI Taxonomy" id="57060"/>
    <lineage>
        <taxon>Eukaryota</taxon>
        <taxon>Metazoa</taxon>
        <taxon>Chordata</taxon>
        <taxon>Craniata</taxon>
        <taxon>Vertebrata</taxon>
        <taxon>Euteleostomi</taxon>
        <taxon>Amphibia</taxon>
        <taxon>Batrachia</taxon>
        <taxon>Anura</taxon>
        <taxon>Neobatrachia</taxon>
        <taxon>Hyloidea</taxon>
        <taxon>Eleutherodactylidae</taxon>
        <taxon>Eleutherodactylinae</taxon>
        <taxon>Eleutherodactylus</taxon>
        <taxon>Eleutherodactylus</taxon>
    </lineage>
</organism>
<dbReference type="EMBL" id="WNTK01001549">
    <property type="protein sequence ID" value="KAG9467205.1"/>
    <property type="molecule type" value="Genomic_DNA"/>
</dbReference>
<name>A0A8J6EDS8_ELECQ</name>
<proteinExistence type="predicted"/>
<comment type="caution">
    <text evidence="2">The sequence shown here is derived from an EMBL/GenBank/DDBJ whole genome shotgun (WGS) entry which is preliminary data.</text>
</comment>
<feature type="compositionally biased region" description="Basic and acidic residues" evidence="1">
    <location>
        <begin position="41"/>
        <end position="55"/>
    </location>
</feature>